<dbReference type="NCBIfam" id="TIGR01361">
    <property type="entry name" value="DAHP_synth_Bsub"/>
    <property type="match status" value="1"/>
</dbReference>
<dbReference type="GO" id="GO:0016832">
    <property type="term" value="F:aldehyde-lyase activity"/>
    <property type="evidence" value="ECO:0007669"/>
    <property type="project" value="InterPro"/>
</dbReference>
<protein>
    <submittedName>
        <fullName evidence="4">3-deoxy-D-arabinoheptulosonate-7-phosphate synthase</fullName>
    </submittedName>
</protein>
<sequence length="333" mass="36568">MVIVMKPNTEREKVEKIKNKMISLGCEVHESKGTNRVLLGLVGDTRQINPGQIEANENVEQLIRVMNPFKLASRDFHPEDTVVKVNGTKIGNGSMVVIAGPCAVESEEQLMEIAVNVKANGANMIRGGAFKPRTSPYSFQGLGEEGLKLLRKAKEITGLSIVTEVMDQENLDMVAEYADVLQIGARNMQNYALLKQAGMSSKPIMLKRGLSATIEEWLMSAEYILSKGNPNVILCERGIRTFEKYTRNTLDLSAVPVVKELSHLPVVIDPSHGTGKWNLVEPMAKAAVAVGADGLMVEVHNQPEEAVSDGGQSLKYDNFKSMMNTVQKIYAVR</sequence>
<dbReference type="NCBIfam" id="NF009239">
    <property type="entry name" value="PRK12595.1"/>
    <property type="match status" value="1"/>
</dbReference>
<dbReference type="STRING" id="69895.SAMN05192551_10443"/>
<name>A0A1I3DP31_9FIRM</name>
<dbReference type="Gene3D" id="3.30.70.1140">
    <property type="entry name" value="Phospho-2-dehydro-3-deoxyheptonate aldolase, domain 1"/>
    <property type="match status" value="1"/>
</dbReference>
<dbReference type="InterPro" id="IPR041071">
    <property type="entry name" value="DAHP_snth_FXD"/>
</dbReference>
<dbReference type="InterPro" id="IPR006268">
    <property type="entry name" value="DAHP_syn_2"/>
</dbReference>
<dbReference type="InterPro" id="IPR013785">
    <property type="entry name" value="Aldolase_TIM"/>
</dbReference>
<evidence type="ECO:0000313" key="4">
    <source>
        <dbReference type="EMBL" id="SFH88466.1"/>
    </source>
</evidence>
<feature type="domain" description="DAHP synthetase I/KDSA" evidence="2">
    <location>
        <begin position="83"/>
        <end position="328"/>
    </location>
</feature>
<proteinExistence type="predicted"/>
<dbReference type="Proteomes" id="UP000199287">
    <property type="component" value="Unassembled WGS sequence"/>
</dbReference>
<dbReference type="Pfam" id="PF18152">
    <property type="entry name" value="DAHP_snth_FXD"/>
    <property type="match status" value="1"/>
</dbReference>
<dbReference type="PANTHER" id="PTHR43018:SF2">
    <property type="entry name" value="PHOSPHO-2-DEHYDRO-3-DEOXYHEPTONATE ALDOLASE"/>
    <property type="match status" value="1"/>
</dbReference>
<evidence type="ECO:0000259" key="2">
    <source>
        <dbReference type="Pfam" id="PF00793"/>
    </source>
</evidence>
<dbReference type="Gene3D" id="3.20.20.70">
    <property type="entry name" value="Aldolase class I"/>
    <property type="match status" value="1"/>
</dbReference>
<evidence type="ECO:0000259" key="3">
    <source>
        <dbReference type="Pfam" id="PF18152"/>
    </source>
</evidence>
<dbReference type="EMBL" id="FOQA01000004">
    <property type="protein sequence ID" value="SFH88466.1"/>
    <property type="molecule type" value="Genomic_DNA"/>
</dbReference>
<dbReference type="OrthoDB" id="9780456at2"/>
<feature type="domain" description="DAHP synthase ferredoxin-like" evidence="3">
    <location>
        <begin position="1"/>
        <end position="66"/>
    </location>
</feature>
<dbReference type="Pfam" id="PF00793">
    <property type="entry name" value="DAHP_synth_1"/>
    <property type="match status" value="1"/>
</dbReference>
<reference evidence="5" key="1">
    <citation type="submission" date="2016-10" db="EMBL/GenBank/DDBJ databases">
        <authorList>
            <person name="Varghese N."/>
            <person name="Submissions S."/>
        </authorList>
    </citation>
    <scope>NUCLEOTIDE SEQUENCE [LARGE SCALE GENOMIC DNA]</scope>
    <source>
        <strain evidence="5">Z-7934</strain>
    </source>
</reference>
<keyword evidence="5" id="KW-1185">Reference proteome</keyword>
<keyword evidence="1" id="KW-0808">Transferase</keyword>
<dbReference type="SUPFAM" id="SSF51569">
    <property type="entry name" value="Aldolase"/>
    <property type="match status" value="1"/>
</dbReference>
<dbReference type="InterPro" id="IPR052899">
    <property type="entry name" value="Class-I_DAHP_synthase"/>
</dbReference>
<dbReference type="InterPro" id="IPR006218">
    <property type="entry name" value="DAHP1/KDSA"/>
</dbReference>
<dbReference type="GO" id="GO:0016740">
    <property type="term" value="F:transferase activity"/>
    <property type="evidence" value="ECO:0007669"/>
    <property type="project" value="UniProtKB-KW"/>
</dbReference>
<evidence type="ECO:0000256" key="1">
    <source>
        <dbReference type="ARBA" id="ARBA00022679"/>
    </source>
</evidence>
<dbReference type="AlphaFoldDB" id="A0A1I3DP31"/>
<dbReference type="RefSeq" id="WP_093371396.1">
    <property type="nucleotide sequence ID" value="NZ_FOQA01000004.1"/>
</dbReference>
<organism evidence="4 5">
    <name type="scientific">Tindallia magadiensis</name>
    <dbReference type="NCBI Taxonomy" id="69895"/>
    <lineage>
        <taxon>Bacteria</taxon>
        <taxon>Bacillati</taxon>
        <taxon>Bacillota</taxon>
        <taxon>Clostridia</taxon>
        <taxon>Peptostreptococcales</taxon>
        <taxon>Tindalliaceae</taxon>
        <taxon>Tindallia</taxon>
    </lineage>
</organism>
<dbReference type="GO" id="GO:0009073">
    <property type="term" value="P:aromatic amino acid family biosynthetic process"/>
    <property type="evidence" value="ECO:0007669"/>
    <property type="project" value="InterPro"/>
</dbReference>
<dbReference type="NCBIfam" id="NF006421">
    <property type="entry name" value="PRK08673.1"/>
    <property type="match status" value="1"/>
</dbReference>
<evidence type="ECO:0000313" key="5">
    <source>
        <dbReference type="Proteomes" id="UP000199287"/>
    </source>
</evidence>
<dbReference type="PANTHER" id="PTHR43018">
    <property type="entry name" value="PHOSPHO-2-DEHYDRO-3-DEOXYHEPTONATE ALDOLASE"/>
    <property type="match status" value="1"/>
</dbReference>
<accession>A0A1I3DP31</accession>
<gene>
    <name evidence="4" type="ORF">SAMN05192551_10443</name>
</gene>